<dbReference type="EMBL" id="JAUJYO010000018">
    <property type="protein sequence ID" value="KAK1290545.1"/>
    <property type="molecule type" value="Genomic_DNA"/>
</dbReference>
<organism evidence="2 3">
    <name type="scientific">Acorus calamus</name>
    <name type="common">Sweet flag</name>
    <dbReference type="NCBI Taxonomy" id="4465"/>
    <lineage>
        <taxon>Eukaryota</taxon>
        <taxon>Viridiplantae</taxon>
        <taxon>Streptophyta</taxon>
        <taxon>Embryophyta</taxon>
        <taxon>Tracheophyta</taxon>
        <taxon>Spermatophyta</taxon>
        <taxon>Magnoliopsida</taxon>
        <taxon>Liliopsida</taxon>
        <taxon>Acoraceae</taxon>
        <taxon>Acorus</taxon>
    </lineage>
</organism>
<evidence type="ECO:0000256" key="1">
    <source>
        <dbReference type="SAM" id="MobiDB-lite"/>
    </source>
</evidence>
<evidence type="ECO:0000313" key="3">
    <source>
        <dbReference type="Proteomes" id="UP001180020"/>
    </source>
</evidence>
<reference evidence="2" key="2">
    <citation type="submission" date="2023-06" db="EMBL/GenBank/DDBJ databases">
        <authorList>
            <person name="Ma L."/>
            <person name="Liu K.-W."/>
            <person name="Li Z."/>
            <person name="Hsiao Y.-Y."/>
            <person name="Qi Y."/>
            <person name="Fu T."/>
            <person name="Tang G."/>
            <person name="Zhang D."/>
            <person name="Sun W.-H."/>
            <person name="Liu D.-K."/>
            <person name="Li Y."/>
            <person name="Chen G.-Z."/>
            <person name="Liu X.-D."/>
            <person name="Liao X.-Y."/>
            <person name="Jiang Y.-T."/>
            <person name="Yu X."/>
            <person name="Hao Y."/>
            <person name="Huang J."/>
            <person name="Zhao X.-W."/>
            <person name="Ke S."/>
            <person name="Chen Y.-Y."/>
            <person name="Wu W.-L."/>
            <person name="Hsu J.-L."/>
            <person name="Lin Y.-F."/>
            <person name="Huang M.-D."/>
            <person name="Li C.-Y."/>
            <person name="Huang L."/>
            <person name="Wang Z.-W."/>
            <person name="Zhao X."/>
            <person name="Zhong W.-Y."/>
            <person name="Peng D.-H."/>
            <person name="Ahmad S."/>
            <person name="Lan S."/>
            <person name="Zhang J.-S."/>
            <person name="Tsai W.-C."/>
            <person name="Van De Peer Y."/>
            <person name="Liu Z.-J."/>
        </authorList>
    </citation>
    <scope>NUCLEOTIDE SEQUENCE</scope>
    <source>
        <strain evidence="2">CP</strain>
        <tissue evidence="2">Leaves</tissue>
    </source>
</reference>
<evidence type="ECO:0000313" key="2">
    <source>
        <dbReference type="EMBL" id="KAK1290545.1"/>
    </source>
</evidence>
<accession>A0AAV9CNR2</accession>
<comment type="caution">
    <text evidence="2">The sequence shown here is derived from an EMBL/GenBank/DDBJ whole genome shotgun (WGS) entry which is preliminary data.</text>
</comment>
<proteinExistence type="predicted"/>
<sequence length="104" mass="10981">MANPLIYPYHHPGGLNSAPSPHPTVHAETPPTVPSLARGTPGDVKERELRNLLRWLPGFEASQVHSTVQSAIAAMDALQVAIPAPAPMPAPTGYAATVQIFSNL</sequence>
<gene>
    <name evidence="2" type="ORF">QJS10_CPB18g00249</name>
</gene>
<feature type="region of interest" description="Disordered" evidence="1">
    <location>
        <begin position="1"/>
        <end position="43"/>
    </location>
</feature>
<dbReference type="Proteomes" id="UP001180020">
    <property type="component" value="Unassembled WGS sequence"/>
</dbReference>
<keyword evidence="3" id="KW-1185">Reference proteome</keyword>
<reference evidence="2" key="1">
    <citation type="journal article" date="2023" name="Nat. Commun.">
        <title>Diploid and tetraploid genomes of Acorus and the evolution of monocots.</title>
        <authorList>
            <person name="Ma L."/>
            <person name="Liu K.W."/>
            <person name="Li Z."/>
            <person name="Hsiao Y.Y."/>
            <person name="Qi Y."/>
            <person name="Fu T."/>
            <person name="Tang G.D."/>
            <person name="Zhang D."/>
            <person name="Sun W.H."/>
            <person name="Liu D.K."/>
            <person name="Li Y."/>
            <person name="Chen G.Z."/>
            <person name="Liu X.D."/>
            <person name="Liao X.Y."/>
            <person name="Jiang Y.T."/>
            <person name="Yu X."/>
            <person name="Hao Y."/>
            <person name="Huang J."/>
            <person name="Zhao X.W."/>
            <person name="Ke S."/>
            <person name="Chen Y.Y."/>
            <person name="Wu W.L."/>
            <person name="Hsu J.L."/>
            <person name="Lin Y.F."/>
            <person name="Huang M.D."/>
            <person name="Li C.Y."/>
            <person name="Huang L."/>
            <person name="Wang Z.W."/>
            <person name="Zhao X."/>
            <person name="Zhong W.Y."/>
            <person name="Peng D.H."/>
            <person name="Ahmad S."/>
            <person name="Lan S."/>
            <person name="Zhang J.S."/>
            <person name="Tsai W.C."/>
            <person name="Van de Peer Y."/>
            <person name="Liu Z.J."/>
        </authorList>
    </citation>
    <scope>NUCLEOTIDE SEQUENCE</scope>
    <source>
        <strain evidence="2">CP</strain>
    </source>
</reference>
<protein>
    <submittedName>
        <fullName evidence="2">Uncharacterized protein</fullName>
    </submittedName>
</protein>
<name>A0AAV9CNR2_ACOCL</name>
<dbReference type="AlphaFoldDB" id="A0AAV9CNR2"/>